<protein>
    <submittedName>
        <fullName evidence="2">Uncharacterized protein</fullName>
    </submittedName>
</protein>
<evidence type="ECO:0000313" key="2">
    <source>
        <dbReference type="EMBL" id="PIR88836.1"/>
    </source>
</evidence>
<keyword evidence="1" id="KW-0812">Transmembrane</keyword>
<feature type="transmembrane region" description="Helical" evidence="1">
    <location>
        <begin position="14"/>
        <end position="35"/>
    </location>
</feature>
<name>A0A2H0UT63_9BACT</name>
<accession>A0A2H0UT63</accession>
<dbReference type="AlphaFoldDB" id="A0A2H0UT63"/>
<keyword evidence="1" id="KW-0472">Membrane</keyword>
<gene>
    <name evidence="2" type="ORF">COU09_00205</name>
</gene>
<evidence type="ECO:0000313" key="3">
    <source>
        <dbReference type="Proteomes" id="UP000229615"/>
    </source>
</evidence>
<dbReference type="EMBL" id="PFBB01000002">
    <property type="protein sequence ID" value="PIR88836.1"/>
    <property type="molecule type" value="Genomic_DNA"/>
</dbReference>
<proteinExistence type="predicted"/>
<organism evidence="2 3">
    <name type="scientific">Candidatus Harrisonbacteria bacterium CG10_big_fil_rev_8_21_14_0_10_44_23</name>
    <dbReference type="NCBI Taxonomy" id="1974585"/>
    <lineage>
        <taxon>Bacteria</taxon>
        <taxon>Candidatus Harrisoniibacteriota</taxon>
    </lineage>
</organism>
<sequence>MAIKINQPRKGRSFTRLIAVVVIFGVVFAAIYFLFFAPAPGFDYIAPSELERNEELASFDLDPKTVFNSDEFQSLEVFRVETGEGNFGRTNPFVAP</sequence>
<keyword evidence="1" id="KW-1133">Transmembrane helix</keyword>
<dbReference type="Proteomes" id="UP000229615">
    <property type="component" value="Unassembled WGS sequence"/>
</dbReference>
<comment type="caution">
    <text evidence="2">The sequence shown here is derived from an EMBL/GenBank/DDBJ whole genome shotgun (WGS) entry which is preliminary data.</text>
</comment>
<evidence type="ECO:0000256" key="1">
    <source>
        <dbReference type="SAM" id="Phobius"/>
    </source>
</evidence>
<reference evidence="3" key="1">
    <citation type="submission" date="2017-09" db="EMBL/GenBank/DDBJ databases">
        <title>Depth-based differentiation of microbial function through sediment-hosted aquifers and enrichment of novel symbionts in the deep terrestrial subsurface.</title>
        <authorList>
            <person name="Probst A.J."/>
            <person name="Ladd B."/>
            <person name="Jarett J.K."/>
            <person name="Geller-Mcgrath D.E."/>
            <person name="Sieber C.M.K."/>
            <person name="Emerson J.B."/>
            <person name="Anantharaman K."/>
            <person name="Thomas B.C."/>
            <person name="Malmstrom R."/>
            <person name="Stieglmeier M."/>
            <person name="Klingl A."/>
            <person name="Woyke T."/>
            <person name="Ryan C.M."/>
            <person name="Banfield J.F."/>
        </authorList>
    </citation>
    <scope>NUCLEOTIDE SEQUENCE [LARGE SCALE GENOMIC DNA]</scope>
</reference>